<gene>
    <name evidence="3" type="ORF">QNI16_08505</name>
</gene>
<feature type="transmembrane region" description="Helical" evidence="1">
    <location>
        <begin position="84"/>
        <end position="104"/>
    </location>
</feature>
<dbReference type="PANTHER" id="PTHR34220:SF7">
    <property type="entry name" value="SENSOR HISTIDINE KINASE YPDA"/>
    <property type="match status" value="1"/>
</dbReference>
<keyword evidence="3" id="KW-0808">Transferase</keyword>
<evidence type="ECO:0000259" key="2">
    <source>
        <dbReference type="Pfam" id="PF06580"/>
    </source>
</evidence>
<evidence type="ECO:0000256" key="1">
    <source>
        <dbReference type="SAM" id="Phobius"/>
    </source>
</evidence>
<keyword evidence="1" id="KW-0472">Membrane</keyword>
<accession>A0AAE3QJI1</accession>
<dbReference type="Pfam" id="PF06580">
    <property type="entry name" value="His_kinase"/>
    <property type="match status" value="1"/>
</dbReference>
<organism evidence="3 4">
    <name type="scientific">Xanthocytophaga flava</name>
    <dbReference type="NCBI Taxonomy" id="3048013"/>
    <lineage>
        <taxon>Bacteria</taxon>
        <taxon>Pseudomonadati</taxon>
        <taxon>Bacteroidota</taxon>
        <taxon>Cytophagia</taxon>
        <taxon>Cytophagales</taxon>
        <taxon>Rhodocytophagaceae</taxon>
        <taxon>Xanthocytophaga</taxon>
    </lineage>
</organism>
<feature type="transmembrane region" description="Helical" evidence="1">
    <location>
        <begin position="42"/>
        <end position="63"/>
    </location>
</feature>
<dbReference type="PANTHER" id="PTHR34220">
    <property type="entry name" value="SENSOR HISTIDINE KINASE YPDA"/>
    <property type="match status" value="1"/>
</dbReference>
<evidence type="ECO:0000313" key="4">
    <source>
        <dbReference type="Proteomes" id="UP001241110"/>
    </source>
</evidence>
<dbReference type="RefSeq" id="WP_313977262.1">
    <property type="nucleotide sequence ID" value="NZ_JASJOS010000003.1"/>
</dbReference>
<keyword evidence="1" id="KW-1133">Transmembrane helix</keyword>
<dbReference type="InterPro" id="IPR050640">
    <property type="entry name" value="Bact_2-comp_sensor_kinase"/>
</dbReference>
<comment type="caution">
    <text evidence="3">The sequence shown here is derived from an EMBL/GenBank/DDBJ whole genome shotgun (WGS) entry which is preliminary data.</text>
</comment>
<dbReference type="AlphaFoldDB" id="A0AAE3QJI1"/>
<feature type="transmembrane region" description="Helical" evidence="1">
    <location>
        <begin position="116"/>
        <end position="140"/>
    </location>
</feature>
<proteinExistence type="predicted"/>
<feature type="domain" description="Signal transduction histidine kinase internal region" evidence="2">
    <location>
        <begin position="161"/>
        <end position="239"/>
    </location>
</feature>
<name>A0AAE3QJI1_9BACT</name>
<feature type="transmembrane region" description="Helical" evidence="1">
    <location>
        <begin position="12"/>
        <end position="30"/>
    </location>
</feature>
<evidence type="ECO:0000313" key="3">
    <source>
        <dbReference type="EMBL" id="MDJ1480522.1"/>
    </source>
</evidence>
<dbReference type="GO" id="GO:0000155">
    <property type="term" value="F:phosphorelay sensor kinase activity"/>
    <property type="evidence" value="ECO:0007669"/>
    <property type="project" value="InterPro"/>
</dbReference>
<keyword evidence="1" id="KW-0812">Transmembrane</keyword>
<dbReference type="GO" id="GO:0016020">
    <property type="term" value="C:membrane"/>
    <property type="evidence" value="ECO:0007669"/>
    <property type="project" value="InterPro"/>
</dbReference>
<keyword evidence="3" id="KW-0418">Kinase</keyword>
<dbReference type="Gene3D" id="3.30.565.10">
    <property type="entry name" value="Histidine kinase-like ATPase, C-terminal domain"/>
    <property type="match status" value="1"/>
</dbReference>
<sequence length="344" mass="39964">MATEKVIIDDMKYRWVGIPLIGLVMHFFSHDTRGVSWLSIDFLQGWLTACSFTFLYWVGNAWIWKKLTHKFPHYSQTRKRLLLLALYSLLYSIIVPGILDVILMYFTDLSCTYDSFMGSCLVGLIPTFLCLLIYESVFFFESWKANVKKTEALARENVQSQLETLKNQLDPHFLFNSLNTLASLIDDENAPAQEYLERLADVYRYVLVSREKNTVTLEEEMNFLDAYIYLNKVRFRENLKVEKKISSNAYQQQVAPLSIQMLVENAIKHNIVSKDKPLTIKISQEDGNYLAIENNVQEKITFEKSTKVGLQNIINRYSLLTDKQVNIHKSPDLFTVRIPLLQAI</sequence>
<dbReference type="InterPro" id="IPR036890">
    <property type="entry name" value="HATPase_C_sf"/>
</dbReference>
<dbReference type="InterPro" id="IPR010559">
    <property type="entry name" value="Sig_transdc_His_kin_internal"/>
</dbReference>
<reference evidence="3" key="1">
    <citation type="submission" date="2023-05" db="EMBL/GenBank/DDBJ databases">
        <authorList>
            <person name="Zhang X."/>
        </authorList>
    </citation>
    <scope>NUCLEOTIDE SEQUENCE</scope>
    <source>
        <strain evidence="3">YF14B1</strain>
    </source>
</reference>
<protein>
    <submittedName>
        <fullName evidence="3">Histidine kinase</fullName>
    </submittedName>
</protein>
<dbReference type="EMBL" id="JASJOS010000003">
    <property type="protein sequence ID" value="MDJ1480522.1"/>
    <property type="molecule type" value="Genomic_DNA"/>
</dbReference>
<dbReference type="Proteomes" id="UP001241110">
    <property type="component" value="Unassembled WGS sequence"/>
</dbReference>